<dbReference type="CDD" id="cd08010">
    <property type="entry name" value="MltG_like"/>
    <property type="match status" value="1"/>
</dbReference>
<evidence type="ECO:0000256" key="6">
    <source>
        <dbReference type="ARBA" id="ARBA00023316"/>
    </source>
</evidence>
<name>A0A7V5HZP7_UNCAE</name>
<evidence type="ECO:0000256" key="7">
    <source>
        <dbReference type="HAMAP-Rule" id="MF_02065"/>
    </source>
</evidence>
<evidence type="ECO:0000256" key="1">
    <source>
        <dbReference type="ARBA" id="ARBA00022475"/>
    </source>
</evidence>
<dbReference type="EC" id="4.2.2.29" evidence="7"/>
<comment type="similarity">
    <text evidence="7">Belongs to the transglycosylase MltG family.</text>
</comment>
<keyword evidence="5 7" id="KW-0456">Lyase</keyword>
<keyword evidence="3 7" id="KW-1133">Transmembrane helix</keyword>
<accession>A0A7V5HZP7</accession>
<comment type="caution">
    <text evidence="8">The sequence shown here is derived from an EMBL/GenBank/DDBJ whole genome shotgun (WGS) entry which is preliminary data.</text>
</comment>
<gene>
    <name evidence="7 8" type="primary">mltG</name>
    <name evidence="8" type="ORF">ENL39_05315</name>
</gene>
<dbReference type="PANTHER" id="PTHR30518">
    <property type="entry name" value="ENDOLYTIC MUREIN TRANSGLYCOSYLASE"/>
    <property type="match status" value="1"/>
</dbReference>
<protein>
    <recommendedName>
        <fullName evidence="7">Endolytic murein transglycosylase</fullName>
        <ecNumber evidence="7">4.2.2.29</ecNumber>
    </recommendedName>
    <alternativeName>
        <fullName evidence="7">Peptidoglycan lytic transglycosylase</fullName>
    </alternativeName>
    <alternativeName>
        <fullName evidence="7">Peptidoglycan polymerization terminase</fullName>
    </alternativeName>
</protein>
<dbReference type="PANTHER" id="PTHR30518:SF2">
    <property type="entry name" value="ENDOLYTIC MUREIN TRANSGLYCOSYLASE"/>
    <property type="match status" value="1"/>
</dbReference>
<dbReference type="EMBL" id="DRTT01000144">
    <property type="protein sequence ID" value="HHF98888.1"/>
    <property type="molecule type" value="Genomic_DNA"/>
</dbReference>
<dbReference type="InterPro" id="IPR003770">
    <property type="entry name" value="MLTG-like"/>
</dbReference>
<evidence type="ECO:0000256" key="2">
    <source>
        <dbReference type="ARBA" id="ARBA00022692"/>
    </source>
</evidence>
<sequence length="335" mass="38788">MKKRREGDILKRGGKVLLFSLILLFTSYLFIPSFSEKEVLVKIPKGANSKEISFILYKNKIIGNPYFFLLLVKILNCEGKLKAGVYEFKSPTLLSTFDVLLKGKVKIYKITFPEGLPKWEVAGILARRKIVEEEKFLEVVENAGLFYKDFPWLKNEKSLEGYLFPDTYYFTLDEDPEKVVKEFLTRFEQKVLPLYNTYLNQKENPLSLHEVVVLASIVEKEAKVDFEKPIIAGVFYNRLKKGMKLMADPTIKYALRDFNVRLDKKMLIYPSSYNTYIYPGLPPGPICNPGTESVKATLWPAEIDYLYFVARGDGTHEFSTTYRDHLEAIKKYKRG</sequence>
<dbReference type="GO" id="GO:0008932">
    <property type="term" value="F:lytic endotransglycosylase activity"/>
    <property type="evidence" value="ECO:0007669"/>
    <property type="project" value="UniProtKB-UniRule"/>
</dbReference>
<keyword evidence="2 7" id="KW-0812">Transmembrane</keyword>
<keyword evidence="1 7" id="KW-1003">Cell membrane</keyword>
<dbReference type="Pfam" id="PF02618">
    <property type="entry name" value="YceG"/>
    <property type="match status" value="1"/>
</dbReference>
<comment type="function">
    <text evidence="7">Functions as a peptidoglycan terminase that cleaves nascent peptidoglycan strands endolytically to terminate their elongation.</text>
</comment>
<comment type="catalytic activity">
    <reaction evidence="7">
        <text>a peptidoglycan chain = a peptidoglycan chain with N-acetyl-1,6-anhydromuramyl-[peptide] at the reducing end + a peptidoglycan chain with N-acetylglucosamine at the non-reducing end.</text>
        <dbReference type="EC" id="4.2.2.29"/>
    </reaction>
</comment>
<dbReference type="GO" id="GO:0005886">
    <property type="term" value="C:plasma membrane"/>
    <property type="evidence" value="ECO:0007669"/>
    <property type="project" value="UniProtKB-UniRule"/>
</dbReference>
<dbReference type="GO" id="GO:0009252">
    <property type="term" value="P:peptidoglycan biosynthetic process"/>
    <property type="evidence" value="ECO:0007669"/>
    <property type="project" value="UniProtKB-UniRule"/>
</dbReference>
<organism evidence="8">
    <name type="scientific">Aerophobetes bacterium</name>
    <dbReference type="NCBI Taxonomy" id="2030807"/>
    <lineage>
        <taxon>Bacteria</taxon>
        <taxon>Candidatus Aerophobota</taxon>
    </lineage>
</organism>
<dbReference type="Proteomes" id="UP000886070">
    <property type="component" value="Unassembled WGS sequence"/>
</dbReference>
<evidence type="ECO:0000256" key="5">
    <source>
        <dbReference type="ARBA" id="ARBA00023239"/>
    </source>
</evidence>
<dbReference type="HAMAP" id="MF_02065">
    <property type="entry name" value="MltG"/>
    <property type="match status" value="1"/>
</dbReference>
<dbReference type="Gene3D" id="3.30.160.60">
    <property type="entry name" value="Classic Zinc Finger"/>
    <property type="match status" value="1"/>
</dbReference>
<dbReference type="Gene3D" id="3.30.1490.480">
    <property type="entry name" value="Endolytic murein transglycosylase"/>
    <property type="match status" value="1"/>
</dbReference>
<reference evidence="8" key="1">
    <citation type="journal article" date="2020" name="mSystems">
        <title>Genome- and Community-Level Interaction Insights into Carbon Utilization and Element Cycling Functions of Hydrothermarchaeota in Hydrothermal Sediment.</title>
        <authorList>
            <person name="Zhou Z."/>
            <person name="Liu Y."/>
            <person name="Xu W."/>
            <person name="Pan J."/>
            <person name="Luo Z.H."/>
            <person name="Li M."/>
        </authorList>
    </citation>
    <scope>NUCLEOTIDE SEQUENCE [LARGE SCALE GENOMIC DNA]</scope>
    <source>
        <strain evidence="8">HyVt-92</strain>
    </source>
</reference>
<dbReference type="NCBIfam" id="TIGR00247">
    <property type="entry name" value="endolytic transglycosylase MltG"/>
    <property type="match status" value="1"/>
</dbReference>
<dbReference type="AlphaFoldDB" id="A0A7V5HZP7"/>
<feature type="site" description="Important for catalytic activity" evidence="7">
    <location>
        <position position="221"/>
    </location>
</feature>
<evidence type="ECO:0000256" key="4">
    <source>
        <dbReference type="ARBA" id="ARBA00023136"/>
    </source>
</evidence>
<evidence type="ECO:0000313" key="8">
    <source>
        <dbReference type="EMBL" id="HHF98888.1"/>
    </source>
</evidence>
<proteinExistence type="inferred from homology"/>
<keyword evidence="6 7" id="KW-0961">Cell wall biogenesis/degradation</keyword>
<dbReference type="GO" id="GO:0071555">
    <property type="term" value="P:cell wall organization"/>
    <property type="evidence" value="ECO:0007669"/>
    <property type="project" value="UniProtKB-KW"/>
</dbReference>
<evidence type="ECO:0000256" key="3">
    <source>
        <dbReference type="ARBA" id="ARBA00022989"/>
    </source>
</evidence>
<keyword evidence="4 7" id="KW-0472">Membrane</keyword>